<dbReference type="Gramene" id="TraesLDM2B03G00852870.1">
    <property type="protein sequence ID" value="TraesLDM2B03G00852870.1"/>
    <property type="gene ID" value="TraesLDM2B03G00852870"/>
</dbReference>
<dbReference type="PANTHER" id="PTHR37394:SF1">
    <property type="entry name" value="PROTEIN PARTING DANCERS"/>
    <property type="match status" value="1"/>
</dbReference>
<dbReference type="Gramene" id="TraesNOR2B03G00862550.1">
    <property type="protein sequence ID" value="TraesNOR2B03G00862550.1"/>
    <property type="gene ID" value="TraesNOR2B03G00862550"/>
</dbReference>
<dbReference type="PANTHER" id="PTHR37394">
    <property type="entry name" value="PROTEIN PARTING DANCERS"/>
    <property type="match status" value="1"/>
</dbReference>
<protein>
    <recommendedName>
        <fullName evidence="4">DisA/LigA helix-hairpin-helix motif domain-containing protein</fullName>
    </recommendedName>
</protein>
<reference evidence="2" key="2">
    <citation type="submission" date="2018-10" db="UniProtKB">
        <authorList>
            <consortium name="EnsemblPlants"/>
        </authorList>
    </citation>
    <scope>IDENTIFICATION</scope>
</reference>
<keyword evidence="3" id="KW-1185">Reference proteome</keyword>
<dbReference type="AlphaFoldDB" id="A0A3B6C1X9"/>
<dbReference type="Proteomes" id="UP000019116">
    <property type="component" value="Chromosome 2B"/>
</dbReference>
<dbReference type="Gramene" id="TraesKAR2B01G0053180.2">
    <property type="protein sequence ID" value="cds.TraesKAR2B01G0053180.2"/>
    <property type="gene ID" value="TraesKAR2B01G0053180"/>
</dbReference>
<dbReference type="OMA" id="NTIWRDQ"/>
<organism evidence="2">
    <name type="scientific">Triticum aestivum</name>
    <name type="common">Wheat</name>
    <dbReference type="NCBI Taxonomy" id="4565"/>
    <lineage>
        <taxon>Eukaryota</taxon>
        <taxon>Viridiplantae</taxon>
        <taxon>Streptophyta</taxon>
        <taxon>Embryophyta</taxon>
        <taxon>Tracheophyta</taxon>
        <taxon>Spermatophyta</taxon>
        <taxon>Magnoliopsida</taxon>
        <taxon>Liliopsida</taxon>
        <taxon>Poales</taxon>
        <taxon>Poaceae</taxon>
        <taxon>BOP clade</taxon>
        <taxon>Pooideae</taxon>
        <taxon>Triticodae</taxon>
        <taxon>Triticeae</taxon>
        <taxon>Triticinae</taxon>
        <taxon>Triticum</taxon>
    </lineage>
</organism>
<dbReference type="Gramene" id="TraesROB_scaffold_080628_01G000100.1">
    <property type="protein sequence ID" value="TraesROB_scaffold_080628_01G000100.1"/>
    <property type="gene ID" value="TraesROB_scaffold_080628_01G000100"/>
</dbReference>
<dbReference type="Gramene" id="TraesJUL2B03G00856000.1">
    <property type="protein sequence ID" value="TraesJUL2B03G00856000.1"/>
    <property type="gene ID" value="TraesJUL2B03G00856000"/>
</dbReference>
<dbReference type="GO" id="GO:0000712">
    <property type="term" value="P:resolution of meiotic recombination intermediates"/>
    <property type="evidence" value="ECO:0007669"/>
    <property type="project" value="InterPro"/>
</dbReference>
<dbReference type="Gene3D" id="1.10.150.20">
    <property type="entry name" value="5' to 3' exonuclease, C-terminal subdomain"/>
    <property type="match status" value="1"/>
</dbReference>
<dbReference type="Gramene" id="TraesARI2B03G00861600.1">
    <property type="protein sequence ID" value="TraesARI2B03G00861600.1"/>
    <property type="gene ID" value="TraesARI2B03G00861600"/>
</dbReference>
<dbReference type="Gramene" id="TraesCS2B02G096500.1">
    <property type="protein sequence ID" value="TraesCS2B02G096500.1"/>
    <property type="gene ID" value="TraesCS2B02G096500"/>
</dbReference>
<dbReference type="OrthoDB" id="1857825at2759"/>
<dbReference type="Gramene" id="TraesPARA_EIv1.0_0599180.1">
    <property type="protein sequence ID" value="TraesPARA_EIv1.0_0599180.1.CDS"/>
    <property type="gene ID" value="TraesPARA_EIv1.0_0599180"/>
</dbReference>
<dbReference type="Gramene" id="TraesSYM2B03G00861620.2">
    <property type="protein sequence ID" value="TraesSYM2B03G00861620.2"/>
    <property type="gene ID" value="TraesSYM2B03G00861620"/>
</dbReference>
<dbReference type="STRING" id="4565.A0A3B6C1X9"/>
<dbReference type="Gramene" id="TraesSTA2B03G00851900.1">
    <property type="protein sequence ID" value="TraesSTA2B03G00851900.1"/>
    <property type="gene ID" value="TraesSTA2B03G00851900"/>
</dbReference>
<dbReference type="Gramene" id="TraesCLE_scaffold_125368_01G000200.1">
    <property type="protein sequence ID" value="TraesCLE_scaffold_125368_01G000200.1"/>
    <property type="gene ID" value="TraesCLE_scaffold_125368_01G000200"/>
</dbReference>
<dbReference type="Gramene" id="TraesARI2B03G00861600.2">
    <property type="protein sequence ID" value="TraesARI2B03G00861600.2"/>
    <property type="gene ID" value="TraesARI2B03G00861600"/>
</dbReference>
<dbReference type="Pfam" id="PF14520">
    <property type="entry name" value="HHH_5"/>
    <property type="match status" value="1"/>
</dbReference>
<feature type="region of interest" description="Disordered" evidence="1">
    <location>
        <begin position="1"/>
        <end position="23"/>
    </location>
</feature>
<evidence type="ECO:0000313" key="3">
    <source>
        <dbReference type="Proteomes" id="UP000019116"/>
    </source>
</evidence>
<dbReference type="InterPro" id="IPR010994">
    <property type="entry name" value="RuvA_2-like"/>
</dbReference>
<dbReference type="Gramene" id="TraesCS2B03G0224500.1">
    <property type="protein sequence ID" value="TraesCS2B03G0224500.1.CDS"/>
    <property type="gene ID" value="TraesCS2B03G0224500"/>
</dbReference>
<reference evidence="2" key="1">
    <citation type="submission" date="2018-08" db="EMBL/GenBank/DDBJ databases">
        <authorList>
            <person name="Rossello M."/>
        </authorList>
    </citation>
    <scope>NUCLEOTIDE SEQUENCE [LARGE SCALE GENOMIC DNA]</scope>
    <source>
        <strain evidence="2">cv. Chinese Spring</strain>
    </source>
</reference>
<dbReference type="EnsemblPlants" id="TraesCS2B02G096500.1">
    <property type="protein sequence ID" value="TraesCS2B02G096500.1"/>
    <property type="gene ID" value="TraesCS2B02G096500"/>
</dbReference>
<dbReference type="InterPro" id="IPR039172">
    <property type="entry name" value="PTD"/>
</dbReference>
<name>A0A3B6C1X9_WHEAT</name>
<dbReference type="Gramene" id="TraesWEE_scaffold_015565_01G000200.1">
    <property type="protein sequence ID" value="TraesWEE_scaffold_015565_01G000200.1"/>
    <property type="gene ID" value="TraesWEE_scaffold_015565_01G000200"/>
</dbReference>
<dbReference type="Gramene" id="TraesCAD_scaffold_110317_01G000200.1">
    <property type="protein sequence ID" value="TraesCAD_scaffold_110317_01G000200.1"/>
    <property type="gene ID" value="TraesCAD_scaffold_110317_01G000200"/>
</dbReference>
<evidence type="ECO:0000313" key="2">
    <source>
        <dbReference type="EnsemblPlants" id="TraesCS2B02G096500.1"/>
    </source>
</evidence>
<dbReference type="PaxDb" id="4565-Traes_2BS_422B8F82D.1"/>
<gene>
    <name evidence="2" type="primary">LOC123048556</name>
</gene>
<feature type="compositionally biased region" description="Pro residues" evidence="1">
    <location>
        <begin position="10"/>
        <end position="22"/>
    </location>
</feature>
<dbReference type="Gramene" id="TraesLAC2B03G00847690.1">
    <property type="protein sequence ID" value="TraesLAC2B03G00847690.1"/>
    <property type="gene ID" value="TraesLAC2B03G00847690"/>
</dbReference>
<evidence type="ECO:0008006" key="4">
    <source>
        <dbReference type="Google" id="ProtNLM"/>
    </source>
</evidence>
<proteinExistence type="predicted"/>
<dbReference type="Gramene" id="TraesJAG2B03G00850620.1">
    <property type="protein sequence ID" value="TraesJAG2B03G00850620.1"/>
    <property type="gene ID" value="TraesJAG2B03G00850620"/>
</dbReference>
<sequence length="248" mass="27666">MERCRTSSRPPQPQPAPAPAPIPGRGICMMSTVWRDKQDHHLINFIGAFLAANSYRLNFLSISPDFIFNNGGLSVAFIFETSWDCGNAAAVFSRVNALKRQFKNLYVVVAVPTVEQMESFTQSYFKYGMELGCPTFVPVNDPEMGFEMMLKIAHACGVCKQQDISSTMRNEREEAVQSMDAYIRVLTSIPGIDDHDANMLAQAIGSIEAIAKASESSILESTDLSRDKAETIVRFFRDPQFYLSPKIN</sequence>
<evidence type="ECO:0000256" key="1">
    <source>
        <dbReference type="SAM" id="MobiDB-lite"/>
    </source>
</evidence>
<dbReference type="SUPFAM" id="SSF47781">
    <property type="entry name" value="RuvA domain 2-like"/>
    <property type="match status" value="1"/>
</dbReference>
<accession>A0A3B6C1X9</accession>